<evidence type="ECO:0000313" key="2">
    <source>
        <dbReference type="EMBL" id="RZC46898.1"/>
    </source>
</evidence>
<accession>A0A4Y7IHF7</accession>
<evidence type="ECO:0000256" key="1">
    <source>
        <dbReference type="SAM" id="Phobius"/>
    </source>
</evidence>
<dbReference type="AlphaFoldDB" id="A0A4Y7IHF7"/>
<gene>
    <name evidence="2" type="ORF">C5167_039856</name>
</gene>
<feature type="transmembrane region" description="Helical" evidence="1">
    <location>
        <begin position="20"/>
        <end position="39"/>
    </location>
</feature>
<keyword evidence="1" id="KW-0812">Transmembrane</keyword>
<dbReference type="STRING" id="3469.A0A4Y7IHF7"/>
<protein>
    <submittedName>
        <fullName evidence="2">Uncharacterized protein</fullName>
    </submittedName>
</protein>
<keyword evidence="1" id="KW-1133">Transmembrane helix</keyword>
<keyword evidence="1" id="KW-0472">Membrane</keyword>
<proteinExistence type="predicted"/>
<organism evidence="2 3">
    <name type="scientific">Papaver somniferum</name>
    <name type="common">Opium poppy</name>
    <dbReference type="NCBI Taxonomy" id="3469"/>
    <lineage>
        <taxon>Eukaryota</taxon>
        <taxon>Viridiplantae</taxon>
        <taxon>Streptophyta</taxon>
        <taxon>Embryophyta</taxon>
        <taxon>Tracheophyta</taxon>
        <taxon>Spermatophyta</taxon>
        <taxon>Magnoliopsida</taxon>
        <taxon>Ranunculales</taxon>
        <taxon>Papaveraceae</taxon>
        <taxon>Papaveroideae</taxon>
        <taxon>Papaver</taxon>
    </lineage>
</organism>
<reference evidence="2 3" key="1">
    <citation type="journal article" date="2018" name="Science">
        <title>The opium poppy genome and morphinan production.</title>
        <authorList>
            <person name="Guo L."/>
            <person name="Winzer T."/>
            <person name="Yang X."/>
            <person name="Li Y."/>
            <person name="Ning Z."/>
            <person name="He Z."/>
            <person name="Teodor R."/>
            <person name="Lu Y."/>
            <person name="Bowser T.A."/>
            <person name="Graham I.A."/>
            <person name="Ye K."/>
        </authorList>
    </citation>
    <scope>NUCLEOTIDE SEQUENCE [LARGE SCALE GENOMIC DNA]</scope>
    <source>
        <strain evidence="3">cv. HN1</strain>
        <tissue evidence="2">Leaves</tissue>
    </source>
</reference>
<sequence length="64" mass="7153">MSLDFHLELSLDGFSISGTWSGMTSGTTIWTLIFIIIITRCDWDMQAQKASSRINMLSNSRGIP</sequence>
<evidence type="ECO:0000313" key="3">
    <source>
        <dbReference type="Proteomes" id="UP000316621"/>
    </source>
</evidence>
<dbReference type="Proteomes" id="UP000316621">
    <property type="component" value="Chromosome 1"/>
</dbReference>
<dbReference type="Gramene" id="RZC46898">
    <property type="protein sequence ID" value="RZC46898"/>
    <property type="gene ID" value="C5167_039856"/>
</dbReference>
<name>A0A4Y7IHF7_PAPSO</name>
<keyword evidence="3" id="KW-1185">Reference proteome</keyword>
<dbReference type="EMBL" id="CM010715">
    <property type="protein sequence ID" value="RZC46898.1"/>
    <property type="molecule type" value="Genomic_DNA"/>
</dbReference>